<keyword evidence="2" id="KW-1185">Reference proteome</keyword>
<reference evidence="1 2" key="1">
    <citation type="journal article" date="2015" name="Genome Announc.">
        <title>Genome Sequence of Borrelia chilensis VA1, a South American Member of the Lyme Borreliosis Group.</title>
        <authorList>
            <person name="Huang W."/>
            <person name="Ojaimi C."/>
            <person name="Fallon J.T."/>
            <person name="Travisany D."/>
            <person name="Maass A."/>
            <person name="Ivanova L."/>
            <person name="Tomova A."/>
            <person name="Gonzalez-Acuna D."/>
            <person name="Godfrey H.P."/>
            <person name="Cabello F.C."/>
        </authorList>
    </citation>
    <scope>NUCLEOTIDE SEQUENCE [LARGE SCALE GENOMIC DNA]</scope>
    <source>
        <strain evidence="1 2">VA1</strain>
    </source>
</reference>
<dbReference type="GO" id="GO:0006974">
    <property type="term" value="P:DNA damage response"/>
    <property type="evidence" value="ECO:0007669"/>
    <property type="project" value="TreeGrafter"/>
</dbReference>
<dbReference type="KEGG" id="bchi:OY14_01100"/>
<dbReference type="InterPro" id="IPR007497">
    <property type="entry name" value="SIMPL/DUF541"/>
</dbReference>
<dbReference type="InterPro" id="IPR052022">
    <property type="entry name" value="26kDa_periplasmic_antigen"/>
</dbReference>
<organism evidence="1 2">
    <name type="scientific">Borreliella chilensis</name>
    <dbReference type="NCBI Taxonomy" id="1245910"/>
    <lineage>
        <taxon>Bacteria</taxon>
        <taxon>Pseudomonadati</taxon>
        <taxon>Spirochaetota</taxon>
        <taxon>Spirochaetia</taxon>
        <taxon>Spirochaetales</taxon>
        <taxon>Borreliaceae</taxon>
        <taxon>Borreliella</taxon>
    </lineage>
</organism>
<protein>
    <recommendedName>
        <fullName evidence="3">SIMPL domain-containing protein</fullName>
    </recommendedName>
</protein>
<dbReference type="PANTHER" id="PTHR34387">
    <property type="entry name" value="SLR1258 PROTEIN"/>
    <property type="match status" value="1"/>
</dbReference>
<dbReference type="AlphaFoldDB" id="A0A0A7UV17"/>
<dbReference type="Proteomes" id="UP000030940">
    <property type="component" value="Chromosome"/>
</dbReference>
<evidence type="ECO:0000313" key="1">
    <source>
        <dbReference type="EMBL" id="AJA90054.1"/>
    </source>
</evidence>
<dbReference type="Pfam" id="PF04402">
    <property type="entry name" value="SIMPL"/>
    <property type="match status" value="1"/>
</dbReference>
<gene>
    <name evidence="1" type="ORF">OY14_01100</name>
</gene>
<sequence>MLRRKDLCFLLFLLFFLASSIVISYGIKNIGTRNSNYITVKGLSEKEILSTSSSWNLQYDLNGNTVDDIIRTNNLNLSIIKNFFIKCGFDEEHIRIGSMNFNAQGYKDSLYRYSAYVSLTVNTRDLDKMKTAEKNIIELYNRGLLISNNGGPRYYFDKINDIKPEMLAESIRNAKLAALEFVKHSGSKLGKIKNANQGYFEFLPVDRSLGDQELYPQKILRIVTTISYYLD</sequence>
<name>A0A0A7UV17_9SPIR</name>
<evidence type="ECO:0008006" key="3">
    <source>
        <dbReference type="Google" id="ProtNLM"/>
    </source>
</evidence>
<dbReference type="PIRSF" id="PIRSF029033">
    <property type="entry name" value="UCP029033"/>
    <property type="match status" value="1"/>
</dbReference>
<dbReference type="PANTHER" id="PTHR34387:SF2">
    <property type="entry name" value="SLR1258 PROTEIN"/>
    <property type="match status" value="1"/>
</dbReference>
<dbReference type="HOGENOM" id="CLU_077423_2_0_12"/>
<dbReference type="STRING" id="1245910.OY14_01100"/>
<evidence type="ECO:0000313" key="2">
    <source>
        <dbReference type="Proteomes" id="UP000030940"/>
    </source>
</evidence>
<dbReference type="InterPro" id="IPR016907">
    <property type="entry name" value="UCP029033"/>
</dbReference>
<proteinExistence type="predicted"/>
<dbReference type="EMBL" id="CP009910">
    <property type="protein sequence ID" value="AJA90054.1"/>
    <property type="molecule type" value="Genomic_DNA"/>
</dbReference>
<accession>A0A0A7UV17</accession>